<dbReference type="GO" id="GO:0032300">
    <property type="term" value="C:mismatch repair complex"/>
    <property type="evidence" value="ECO:0007669"/>
    <property type="project" value="InterPro"/>
</dbReference>
<dbReference type="GO" id="GO:0005524">
    <property type="term" value="F:ATP binding"/>
    <property type="evidence" value="ECO:0007669"/>
    <property type="project" value="InterPro"/>
</dbReference>
<evidence type="ECO:0000259" key="3">
    <source>
        <dbReference type="SMART" id="SM00853"/>
    </source>
</evidence>
<dbReference type="PANTHER" id="PTHR10073">
    <property type="entry name" value="DNA MISMATCH REPAIR PROTEIN MLH, PMS, MUTL"/>
    <property type="match status" value="1"/>
</dbReference>
<name>A0AAD9WCM7_9HELO</name>
<dbReference type="Proteomes" id="UP001285354">
    <property type="component" value="Unassembled WGS sequence"/>
</dbReference>
<dbReference type="InterPro" id="IPR036890">
    <property type="entry name" value="HATPase_C_sf"/>
</dbReference>
<sequence length="985" mass="109271">MTRLQMSIKPLPPDVVAQISSSITITSLNKVICELIMNSLDAGATKLDVSVDYSRGGCTVEDDGFGILPLEFGPDGHLGKLHHSSKYHSQSPVHGGKGVFLAALSALAVLSITSHHHSHRSHNALTMHKSEIVSRQIPAPPEQYITSTAHGTRVSVRDLFGNIPVRVKQRIHLAEKQRGHVRDWEELKRGIISLLLAWPTIVSLVLRESESNYKIVIRPPASTSGPKISRDLVYSILSQASFIPHDEKDSWVRVGASTLNLRISGFLSLQPNATKNVQFLSLDIRPLMASDGHNVFYDEVNNLFSNSAFGADKEIERLDRAEGERSERDNRYRGARYTNKDLRGTKKGVDRWPMFCIGIQLLEAGTSQIQFNDVLIDKGPTVSMVMELLQTMILEFLTKHHFCPKAPRSKRLRGLKNPNCPPLPGNGGHSSRANQITDHSTPQRRKSRLKTETPPDALGTNVTMPSFRQGRIARDSPFGTWSRIKQGATVSRSPTPKEDIGLLASYQITRPSTIPPRARTVPASERSRSGLDSLKPFRPLVSTDGKIIRAPFDDVIVFQPRRGPPSQASSLNPHIRPSCDHYQIADPNDDIVVYINPITKVKSLINQRTGLTMNSDRVLSRNRVSQLSLEPTRTISMIERPSPWLEDLLNKWDNPVFQTTEPSIPQVVLEGHAATTQHILHGRRHHCSQIDIERAFKESSSGIGERISKDALARAEVISQVDKKFILVKFRNHTSPAQDDDDSMLVLIDQHAADERIRVEALMQELCAVPSSAEPGTDPASKILTTHLENPLDFEIPSKEIKVLDLHRAHFANWGILYTLLAHEPKSTTQRVTVSSLPPGILERCKLDPRLLVDLIRNEVHKFPCSPPSPNHSPLSSGPGDWIRRIHGCPQGILDMLNSRACRSAIMFNDVLTKRQCEAVVERLSRCRFPFVCAHGRPSLVPILGVGGLRLGVGGDGSCGAGVIDGKKVEGGFGKAFRRWRESIS</sequence>
<dbReference type="GO" id="GO:0006298">
    <property type="term" value="P:mismatch repair"/>
    <property type="evidence" value="ECO:0007669"/>
    <property type="project" value="InterPro"/>
</dbReference>
<dbReference type="Gene3D" id="3.30.1540.20">
    <property type="entry name" value="MutL, C-terminal domain, dimerisation subdomain"/>
    <property type="match status" value="1"/>
</dbReference>
<evidence type="ECO:0000256" key="2">
    <source>
        <dbReference type="SAM" id="MobiDB-lite"/>
    </source>
</evidence>
<dbReference type="GO" id="GO:0016887">
    <property type="term" value="F:ATP hydrolysis activity"/>
    <property type="evidence" value="ECO:0007669"/>
    <property type="project" value="InterPro"/>
</dbReference>
<feature type="region of interest" description="Disordered" evidence="2">
    <location>
        <begin position="408"/>
        <end position="463"/>
    </location>
</feature>
<evidence type="ECO:0000313" key="4">
    <source>
        <dbReference type="EMBL" id="KAK2625353.1"/>
    </source>
</evidence>
<keyword evidence="5" id="KW-1185">Reference proteome</keyword>
<organism evidence="4 5">
    <name type="scientific">Diplocarpon rosae</name>
    <dbReference type="NCBI Taxonomy" id="946125"/>
    <lineage>
        <taxon>Eukaryota</taxon>
        <taxon>Fungi</taxon>
        <taxon>Dikarya</taxon>
        <taxon>Ascomycota</taxon>
        <taxon>Pezizomycotina</taxon>
        <taxon>Leotiomycetes</taxon>
        <taxon>Helotiales</taxon>
        <taxon>Drepanopezizaceae</taxon>
        <taxon>Diplocarpon</taxon>
    </lineage>
</organism>
<dbReference type="PANTHER" id="PTHR10073:SF47">
    <property type="entry name" value="DNA MISMATCH REPAIR PROTEIN MLH3"/>
    <property type="match status" value="1"/>
</dbReference>
<proteinExistence type="inferred from homology"/>
<comment type="similarity">
    <text evidence="1">Belongs to the DNA mismatch repair MutL/HexB family.</text>
</comment>
<dbReference type="AlphaFoldDB" id="A0AAD9WCM7"/>
<dbReference type="Pfam" id="PF13589">
    <property type="entry name" value="HATPase_c_3"/>
    <property type="match status" value="1"/>
</dbReference>
<gene>
    <name evidence="4" type="ORF">QTJ16_005722</name>
</gene>
<dbReference type="InterPro" id="IPR037198">
    <property type="entry name" value="MutL_C_sf"/>
</dbReference>
<dbReference type="InterPro" id="IPR014790">
    <property type="entry name" value="MutL_C"/>
</dbReference>
<feature type="domain" description="MutL C-terminal dimerisation" evidence="3">
    <location>
        <begin position="717"/>
        <end position="912"/>
    </location>
</feature>
<reference evidence="4" key="1">
    <citation type="submission" date="2023-06" db="EMBL/GenBank/DDBJ databases">
        <title>Draft genome of Marssonina rosae.</title>
        <authorList>
            <person name="Cheng Q."/>
        </authorList>
    </citation>
    <scope>NUCLEOTIDE SEQUENCE</scope>
    <source>
        <strain evidence="4">R4</strain>
    </source>
</reference>
<dbReference type="SUPFAM" id="SSF55874">
    <property type="entry name" value="ATPase domain of HSP90 chaperone/DNA topoisomerase II/histidine kinase"/>
    <property type="match status" value="1"/>
</dbReference>
<protein>
    <recommendedName>
        <fullName evidence="3">MutL C-terminal dimerisation domain-containing protein</fullName>
    </recommendedName>
</protein>
<dbReference type="Gene3D" id="3.30.565.10">
    <property type="entry name" value="Histidine kinase-like ATPase, C-terminal domain"/>
    <property type="match status" value="1"/>
</dbReference>
<comment type="caution">
    <text evidence="4">The sequence shown here is derived from an EMBL/GenBank/DDBJ whole genome shotgun (WGS) entry which is preliminary data.</text>
</comment>
<dbReference type="EMBL" id="JAUBYV010000008">
    <property type="protein sequence ID" value="KAK2625353.1"/>
    <property type="molecule type" value="Genomic_DNA"/>
</dbReference>
<dbReference type="SUPFAM" id="SSF118116">
    <property type="entry name" value="DNA mismatch repair protein MutL"/>
    <property type="match status" value="1"/>
</dbReference>
<feature type="compositionally biased region" description="Polar residues" evidence="2">
    <location>
        <begin position="429"/>
        <end position="440"/>
    </location>
</feature>
<accession>A0AAD9WCM7</accession>
<dbReference type="InterPro" id="IPR042120">
    <property type="entry name" value="MutL_C_dimsub"/>
</dbReference>
<dbReference type="GO" id="GO:0140664">
    <property type="term" value="F:ATP-dependent DNA damage sensor activity"/>
    <property type="evidence" value="ECO:0007669"/>
    <property type="project" value="InterPro"/>
</dbReference>
<dbReference type="InterPro" id="IPR038973">
    <property type="entry name" value="MutL/Mlh/Pms-like"/>
</dbReference>
<dbReference type="SMART" id="SM00853">
    <property type="entry name" value="MutL_C"/>
    <property type="match status" value="1"/>
</dbReference>
<evidence type="ECO:0000313" key="5">
    <source>
        <dbReference type="Proteomes" id="UP001285354"/>
    </source>
</evidence>
<evidence type="ECO:0000256" key="1">
    <source>
        <dbReference type="ARBA" id="ARBA00006082"/>
    </source>
</evidence>